<evidence type="ECO:0000313" key="2">
    <source>
        <dbReference type="Proteomes" id="UP001180020"/>
    </source>
</evidence>
<name>A0AAV9EZR5_ACOCL</name>
<reference evidence="1" key="1">
    <citation type="journal article" date="2023" name="Nat. Commun.">
        <title>Diploid and tetraploid genomes of Acorus and the evolution of monocots.</title>
        <authorList>
            <person name="Ma L."/>
            <person name="Liu K.W."/>
            <person name="Li Z."/>
            <person name="Hsiao Y.Y."/>
            <person name="Qi Y."/>
            <person name="Fu T."/>
            <person name="Tang G.D."/>
            <person name="Zhang D."/>
            <person name="Sun W.H."/>
            <person name="Liu D.K."/>
            <person name="Li Y."/>
            <person name="Chen G.Z."/>
            <person name="Liu X.D."/>
            <person name="Liao X.Y."/>
            <person name="Jiang Y.T."/>
            <person name="Yu X."/>
            <person name="Hao Y."/>
            <person name="Huang J."/>
            <person name="Zhao X.W."/>
            <person name="Ke S."/>
            <person name="Chen Y.Y."/>
            <person name="Wu W.L."/>
            <person name="Hsu J.L."/>
            <person name="Lin Y.F."/>
            <person name="Huang M.D."/>
            <person name="Li C.Y."/>
            <person name="Huang L."/>
            <person name="Wang Z.W."/>
            <person name="Zhao X."/>
            <person name="Zhong W.Y."/>
            <person name="Peng D.H."/>
            <person name="Ahmad S."/>
            <person name="Lan S."/>
            <person name="Zhang J.S."/>
            <person name="Tsai W.C."/>
            <person name="Van de Peer Y."/>
            <person name="Liu Z.J."/>
        </authorList>
    </citation>
    <scope>NUCLEOTIDE SEQUENCE</scope>
    <source>
        <strain evidence="1">CP</strain>
    </source>
</reference>
<dbReference type="Proteomes" id="UP001180020">
    <property type="component" value="Unassembled WGS sequence"/>
</dbReference>
<accession>A0AAV9EZR5</accession>
<sequence length="94" mass="10620">MAIKFKKKMKNVLGKRQATSSTSSTSVSKWIPTATELKEVGVKFKDGQRDKHEIKNGFMFNVITGKNGFMFNVIMEEFNCHLFGFTFSLISTSS</sequence>
<comment type="caution">
    <text evidence="1">The sequence shown here is derived from an EMBL/GenBank/DDBJ whole genome shotgun (WGS) entry which is preliminary data.</text>
</comment>
<proteinExistence type="predicted"/>
<gene>
    <name evidence="1" type="ORF">QJS10_CPB04g00998</name>
</gene>
<dbReference type="EMBL" id="JAUJYO010000004">
    <property type="protein sequence ID" value="KAK1318549.1"/>
    <property type="molecule type" value="Genomic_DNA"/>
</dbReference>
<dbReference type="AlphaFoldDB" id="A0AAV9EZR5"/>
<organism evidence="1 2">
    <name type="scientific">Acorus calamus</name>
    <name type="common">Sweet flag</name>
    <dbReference type="NCBI Taxonomy" id="4465"/>
    <lineage>
        <taxon>Eukaryota</taxon>
        <taxon>Viridiplantae</taxon>
        <taxon>Streptophyta</taxon>
        <taxon>Embryophyta</taxon>
        <taxon>Tracheophyta</taxon>
        <taxon>Spermatophyta</taxon>
        <taxon>Magnoliopsida</taxon>
        <taxon>Liliopsida</taxon>
        <taxon>Acoraceae</taxon>
        <taxon>Acorus</taxon>
    </lineage>
</organism>
<protein>
    <submittedName>
        <fullName evidence="1">Uncharacterized protein</fullName>
    </submittedName>
</protein>
<reference evidence="1" key="2">
    <citation type="submission" date="2023-06" db="EMBL/GenBank/DDBJ databases">
        <authorList>
            <person name="Ma L."/>
            <person name="Liu K.-W."/>
            <person name="Li Z."/>
            <person name="Hsiao Y.-Y."/>
            <person name="Qi Y."/>
            <person name="Fu T."/>
            <person name="Tang G."/>
            <person name="Zhang D."/>
            <person name="Sun W.-H."/>
            <person name="Liu D.-K."/>
            <person name="Li Y."/>
            <person name="Chen G.-Z."/>
            <person name="Liu X.-D."/>
            <person name="Liao X.-Y."/>
            <person name="Jiang Y.-T."/>
            <person name="Yu X."/>
            <person name="Hao Y."/>
            <person name="Huang J."/>
            <person name="Zhao X.-W."/>
            <person name="Ke S."/>
            <person name="Chen Y.-Y."/>
            <person name="Wu W.-L."/>
            <person name="Hsu J.-L."/>
            <person name="Lin Y.-F."/>
            <person name="Huang M.-D."/>
            <person name="Li C.-Y."/>
            <person name="Huang L."/>
            <person name="Wang Z.-W."/>
            <person name="Zhao X."/>
            <person name="Zhong W.-Y."/>
            <person name="Peng D.-H."/>
            <person name="Ahmad S."/>
            <person name="Lan S."/>
            <person name="Zhang J.-S."/>
            <person name="Tsai W.-C."/>
            <person name="Van De Peer Y."/>
            <person name="Liu Z.-J."/>
        </authorList>
    </citation>
    <scope>NUCLEOTIDE SEQUENCE</scope>
    <source>
        <strain evidence="1">CP</strain>
        <tissue evidence="1">Leaves</tissue>
    </source>
</reference>
<evidence type="ECO:0000313" key="1">
    <source>
        <dbReference type="EMBL" id="KAK1318549.1"/>
    </source>
</evidence>
<keyword evidence="2" id="KW-1185">Reference proteome</keyword>